<keyword evidence="3" id="KW-1185">Reference proteome</keyword>
<gene>
    <name evidence="2" type="ORF">C1877_09485</name>
</gene>
<feature type="transmembrane region" description="Helical" evidence="1">
    <location>
        <begin position="205"/>
        <end position="232"/>
    </location>
</feature>
<accession>A0A369M1Y4</accession>
<dbReference type="InterPro" id="IPR025699">
    <property type="entry name" value="ABC2_memb-like"/>
</dbReference>
<feature type="transmembrane region" description="Helical" evidence="1">
    <location>
        <begin position="41"/>
        <end position="59"/>
    </location>
</feature>
<feature type="transmembrane region" description="Helical" evidence="1">
    <location>
        <begin position="165"/>
        <end position="185"/>
    </location>
</feature>
<keyword evidence="1" id="KW-0812">Transmembrane</keyword>
<dbReference type="AlphaFoldDB" id="A0A369M1Y4"/>
<dbReference type="Proteomes" id="UP000254000">
    <property type="component" value="Unassembled WGS sequence"/>
</dbReference>
<feature type="transmembrane region" description="Helical" evidence="1">
    <location>
        <begin position="129"/>
        <end position="153"/>
    </location>
</feature>
<evidence type="ECO:0000256" key="1">
    <source>
        <dbReference type="SAM" id="Phobius"/>
    </source>
</evidence>
<organism evidence="2 3">
    <name type="scientific">Gordonibacter pamelaeae</name>
    <dbReference type="NCBI Taxonomy" id="471189"/>
    <lineage>
        <taxon>Bacteria</taxon>
        <taxon>Bacillati</taxon>
        <taxon>Actinomycetota</taxon>
        <taxon>Coriobacteriia</taxon>
        <taxon>Eggerthellales</taxon>
        <taxon>Eggerthellaceae</taxon>
        <taxon>Gordonibacter</taxon>
    </lineage>
</organism>
<evidence type="ECO:0000313" key="2">
    <source>
        <dbReference type="EMBL" id="RDB64937.1"/>
    </source>
</evidence>
<name>A0A369M1Y4_9ACTN</name>
<dbReference type="Pfam" id="PF13346">
    <property type="entry name" value="ABC2_membrane_5"/>
    <property type="match status" value="1"/>
</dbReference>
<dbReference type="OrthoDB" id="9968666at2"/>
<evidence type="ECO:0000313" key="3">
    <source>
        <dbReference type="Proteomes" id="UP000254000"/>
    </source>
</evidence>
<protein>
    <submittedName>
        <fullName evidence="2">ABC-2 transporter permease</fullName>
    </submittedName>
</protein>
<comment type="caution">
    <text evidence="2">The sequence shown here is derived from an EMBL/GenBank/DDBJ whole genome shotgun (WGS) entry which is preliminary data.</text>
</comment>
<dbReference type="EMBL" id="PPTS01000005">
    <property type="protein sequence ID" value="RDB64937.1"/>
    <property type="molecule type" value="Genomic_DNA"/>
</dbReference>
<feature type="transmembrane region" description="Helical" evidence="1">
    <location>
        <begin position="80"/>
        <end position="109"/>
    </location>
</feature>
<reference evidence="2 3" key="1">
    <citation type="journal article" date="2018" name="Elife">
        <title>Discovery and characterization of a prevalent human gut bacterial enzyme sufficient for the inactivation of a family of plant toxins.</title>
        <authorList>
            <person name="Koppel N."/>
            <person name="Bisanz J.E."/>
            <person name="Pandelia M.E."/>
            <person name="Turnbaugh P.J."/>
            <person name="Balskus E.P."/>
        </authorList>
    </citation>
    <scope>NUCLEOTIDE SEQUENCE [LARGE SCALE GENOMIC DNA]</scope>
    <source>
        <strain evidence="2 3">3C</strain>
    </source>
</reference>
<keyword evidence="1" id="KW-1133">Transmembrane helix</keyword>
<dbReference type="RefSeq" id="WP_015538953.1">
    <property type="nucleotide sequence ID" value="NZ_CABMMS010000005.1"/>
</dbReference>
<dbReference type="GeneID" id="78359921"/>
<keyword evidence="1" id="KW-0472">Membrane</keyword>
<proteinExistence type="predicted"/>
<sequence>MKAMFLMDFITVKKLLRRYLLLLLGMGGAAALMMGSHPGIIPYFGMISVVSVAQALALYDDRRDWSRFRLTMPLTRTGVVLGRYAFLAAVAAAGTLMGVAVYLAATLAVQGVPAYAALVLRPGGFDAIGLAWSAAASLALAFVVGGIMLPTFFSFGMGNGPRYAMALVMMVSVLAIGPIVNVWARPEAAPAFLGGLVSLATSSETFLAVAGALAASALALYVASCAACLAAYRRRDF</sequence>